<comment type="subcellular location">
    <subcellularLocation>
        <location evidence="1">Chromosome</location>
    </subcellularLocation>
</comment>
<dbReference type="SMART" id="SM00317">
    <property type="entry name" value="SET"/>
    <property type="match status" value="1"/>
</dbReference>
<dbReference type="GO" id="GO:0032259">
    <property type="term" value="P:methylation"/>
    <property type="evidence" value="ECO:0007669"/>
    <property type="project" value="UniProtKB-KW"/>
</dbReference>
<name>A0AAV5X0K3_9BILA</name>
<evidence type="ECO:0000256" key="7">
    <source>
        <dbReference type="ARBA" id="ARBA00022833"/>
    </source>
</evidence>
<proteinExistence type="predicted"/>
<dbReference type="GO" id="GO:0046872">
    <property type="term" value="F:metal ion binding"/>
    <property type="evidence" value="ECO:0007669"/>
    <property type="project" value="UniProtKB-KW"/>
</dbReference>
<keyword evidence="10" id="KW-1185">Reference proteome</keyword>
<dbReference type="InterPro" id="IPR001214">
    <property type="entry name" value="SET_dom"/>
</dbReference>
<dbReference type="SUPFAM" id="SSF82199">
    <property type="entry name" value="SET domain"/>
    <property type="match status" value="1"/>
</dbReference>
<dbReference type="Pfam" id="PF00856">
    <property type="entry name" value="SET"/>
    <property type="match status" value="1"/>
</dbReference>
<evidence type="ECO:0000256" key="1">
    <source>
        <dbReference type="ARBA" id="ARBA00004286"/>
    </source>
</evidence>
<dbReference type="InterPro" id="IPR050973">
    <property type="entry name" value="H3K9_Histone-Lys_N-MTase"/>
</dbReference>
<evidence type="ECO:0000256" key="5">
    <source>
        <dbReference type="ARBA" id="ARBA00022691"/>
    </source>
</evidence>
<keyword evidence="5" id="KW-0949">S-adenosyl-L-methionine</keyword>
<evidence type="ECO:0000256" key="3">
    <source>
        <dbReference type="ARBA" id="ARBA00022603"/>
    </source>
</evidence>
<keyword evidence="6" id="KW-0479">Metal-binding</keyword>
<reference evidence="9" key="1">
    <citation type="submission" date="2023-10" db="EMBL/GenBank/DDBJ databases">
        <title>Genome assembly of Pristionchus species.</title>
        <authorList>
            <person name="Yoshida K."/>
            <person name="Sommer R.J."/>
        </authorList>
    </citation>
    <scope>NUCLEOTIDE SEQUENCE</scope>
    <source>
        <strain evidence="9">RS5133</strain>
    </source>
</reference>
<keyword evidence="3" id="KW-0489">Methyltransferase</keyword>
<protein>
    <recommendedName>
        <fullName evidence="8">SET domain-containing protein</fullName>
    </recommendedName>
</protein>
<feature type="domain" description="SET" evidence="8">
    <location>
        <begin position="34"/>
        <end position="134"/>
    </location>
</feature>
<evidence type="ECO:0000256" key="6">
    <source>
        <dbReference type="ARBA" id="ARBA00022723"/>
    </source>
</evidence>
<keyword evidence="2" id="KW-0158">Chromosome</keyword>
<evidence type="ECO:0000313" key="10">
    <source>
        <dbReference type="Proteomes" id="UP001432322"/>
    </source>
</evidence>
<dbReference type="PROSITE" id="PS50280">
    <property type="entry name" value="SET"/>
    <property type="match status" value="1"/>
</dbReference>
<evidence type="ECO:0000313" key="9">
    <source>
        <dbReference type="EMBL" id="GMT36578.1"/>
    </source>
</evidence>
<keyword evidence="7" id="KW-0862">Zinc</keyword>
<dbReference type="PANTHER" id="PTHR46223:SF3">
    <property type="entry name" value="HISTONE-LYSINE N-METHYLTRANSFERASE SET-23"/>
    <property type="match status" value="1"/>
</dbReference>
<evidence type="ECO:0000256" key="2">
    <source>
        <dbReference type="ARBA" id="ARBA00022454"/>
    </source>
</evidence>
<dbReference type="GO" id="GO:0008168">
    <property type="term" value="F:methyltransferase activity"/>
    <property type="evidence" value="ECO:0007669"/>
    <property type="project" value="UniProtKB-KW"/>
</dbReference>
<evidence type="ECO:0000256" key="4">
    <source>
        <dbReference type="ARBA" id="ARBA00022679"/>
    </source>
</evidence>
<dbReference type="Gene3D" id="2.170.270.10">
    <property type="entry name" value="SET domain"/>
    <property type="match status" value="1"/>
</dbReference>
<feature type="non-terminal residue" evidence="9">
    <location>
        <position position="134"/>
    </location>
</feature>
<organism evidence="9 10">
    <name type="scientific">Pristionchus fissidentatus</name>
    <dbReference type="NCBI Taxonomy" id="1538716"/>
    <lineage>
        <taxon>Eukaryota</taxon>
        <taxon>Metazoa</taxon>
        <taxon>Ecdysozoa</taxon>
        <taxon>Nematoda</taxon>
        <taxon>Chromadorea</taxon>
        <taxon>Rhabditida</taxon>
        <taxon>Rhabditina</taxon>
        <taxon>Diplogasteromorpha</taxon>
        <taxon>Diplogasteroidea</taxon>
        <taxon>Neodiplogasteridae</taxon>
        <taxon>Pristionchus</taxon>
    </lineage>
</organism>
<keyword evidence="4" id="KW-0808">Transferase</keyword>
<sequence>VPTKQTATSFECTDDCGCDPRMCRNRLLQFGRQQPLCIFRDHSKGWTLRTIEEIMKRGLVNEYCGKVLLGPTKDAGKIYDFELTYPLKRYDNTKRPLYISASGQGNETRFASHSCNPNCYMETTVIGRDDIFNT</sequence>
<feature type="non-terminal residue" evidence="9">
    <location>
        <position position="1"/>
    </location>
</feature>
<accession>A0AAV5X0K3</accession>
<dbReference type="InterPro" id="IPR046341">
    <property type="entry name" value="SET_dom_sf"/>
</dbReference>
<dbReference type="AlphaFoldDB" id="A0AAV5X0K3"/>
<comment type="caution">
    <text evidence="9">The sequence shown here is derived from an EMBL/GenBank/DDBJ whole genome shotgun (WGS) entry which is preliminary data.</text>
</comment>
<evidence type="ECO:0000259" key="8">
    <source>
        <dbReference type="PROSITE" id="PS50280"/>
    </source>
</evidence>
<dbReference type="EMBL" id="BTSY01000007">
    <property type="protein sequence ID" value="GMT36578.1"/>
    <property type="molecule type" value="Genomic_DNA"/>
</dbReference>
<gene>
    <name evidence="9" type="ORF">PFISCL1PPCAC_27875</name>
</gene>
<dbReference type="GO" id="GO:0005694">
    <property type="term" value="C:chromosome"/>
    <property type="evidence" value="ECO:0007669"/>
    <property type="project" value="UniProtKB-SubCell"/>
</dbReference>
<dbReference type="PANTHER" id="PTHR46223">
    <property type="entry name" value="HISTONE-LYSINE N-METHYLTRANSFERASE SUV39H"/>
    <property type="match status" value="1"/>
</dbReference>
<dbReference type="Proteomes" id="UP001432322">
    <property type="component" value="Unassembled WGS sequence"/>
</dbReference>